<dbReference type="AlphaFoldDB" id="C0RCB3"/>
<dbReference type="EMBL" id="CP001470">
    <property type="protein sequence ID" value="ACN53391.1"/>
    <property type="molecule type" value="Genomic_DNA"/>
</dbReference>
<keyword evidence="1" id="KW-0812">Transmembrane</keyword>
<keyword evidence="2" id="KW-0614">Plasmid</keyword>
<gene>
    <name evidence="2" type="ORF">BSPA14S_I0034</name>
</gene>
<evidence type="ECO:0000256" key="1">
    <source>
        <dbReference type="SAM" id="Phobius"/>
    </source>
</evidence>
<dbReference type="Proteomes" id="UP000003481">
    <property type="component" value="Plasmid A14S_lp28-4"/>
</dbReference>
<feature type="transmembrane region" description="Helical" evidence="1">
    <location>
        <begin position="6"/>
        <end position="25"/>
    </location>
</feature>
<geneLocation type="plasmid" evidence="2 3">
    <name>A14S_lp28-4</name>
</geneLocation>
<keyword evidence="1" id="KW-0472">Membrane</keyword>
<keyword evidence="1" id="KW-1133">Transmembrane helix</keyword>
<reference evidence="2 3" key="1">
    <citation type="journal article" date="2012" name="J. Bacteriol.">
        <title>Whole-Genome Sequences of Borrelia bissettii, Borrelia valaisiana, and Borrelia spielmanii.</title>
        <authorList>
            <person name="Schutzer S.E."/>
            <person name="Fraser-Liggett C.M."/>
            <person name="Qiu W.G."/>
            <person name="Kraiczy P."/>
            <person name="Mongodin E.F."/>
            <person name="Dunn J.J."/>
            <person name="Luft B.J."/>
            <person name="Casjens S.R."/>
        </authorList>
    </citation>
    <scope>NUCLEOTIDE SEQUENCE [LARGE SCALE GENOMIC DNA]</scope>
    <source>
        <strain evidence="2 3">A14S</strain>
        <plasmid evidence="2 3">A14S_lp28-4</plasmid>
    </source>
</reference>
<sequence length="37" mass="4571">MNIFYALLLLAISIFINTFTAPFFYKIKYFYKKFHQN</sequence>
<organism evidence="2 3">
    <name type="scientific">Borreliella spielmanii A14S</name>
    <dbReference type="NCBI Taxonomy" id="498742"/>
    <lineage>
        <taxon>Bacteria</taxon>
        <taxon>Pseudomonadati</taxon>
        <taxon>Spirochaetota</taxon>
        <taxon>Spirochaetia</taxon>
        <taxon>Spirochaetales</taxon>
        <taxon>Borreliaceae</taxon>
        <taxon>Borreliella</taxon>
    </lineage>
</organism>
<evidence type="ECO:0000313" key="2">
    <source>
        <dbReference type="EMBL" id="ACN53391.1"/>
    </source>
</evidence>
<accession>C0RCB3</accession>
<name>C0RCB3_9SPIR</name>
<dbReference type="HOGENOM" id="CLU_3340931_0_0_12"/>
<proteinExistence type="predicted"/>
<evidence type="ECO:0000313" key="3">
    <source>
        <dbReference type="Proteomes" id="UP000003481"/>
    </source>
</evidence>
<protein>
    <submittedName>
        <fullName evidence="2">Uncharacterized protein</fullName>
    </submittedName>
</protein>